<dbReference type="Pfam" id="PF01985">
    <property type="entry name" value="CRS1_YhbY"/>
    <property type="match status" value="1"/>
</dbReference>
<dbReference type="InterPro" id="IPR001890">
    <property type="entry name" value="RNA-binding_CRM"/>
</dbReference>
<dbReference type="Proteomes" id="UP000199533">
    <property type="component" value="Unassembled WGS sequence"/>
</dbReference>
<dbReference type="AlphaFoldDB" id="A0A1I4D3S4"/>
<dbReference type="PROSITE" id="PS51295">
    <property type="entry name" value="CRM"/>
    <property type="match status" value="1"/>
</dbReference>
<dbReference type="SUPFAM" id="SSF75471">
    <property type="entry name" value="YhbY-like"/>
    <property type="match status" value="1"/>
</dbReference>
<dbReference type="PANTHER" id="PTHR40065:SF3">
    <property type="entry name" value="RNA-BINDING PROTEIN YHBY"/>
    <property type="match status" value="1"/>
</dbReference>
<dbReference type="InterPro" id="IPR051925">
    <property type="entry name" value="RNA-binding_domain"/>
</dbReference>
<organism evidence="5 6">
    <name type="scientific">Nitrosomonas aestuarii</name>
    <dbReference type="NCBI Taxonomy" id="52441"/>
    <lineage>
        <taxon>Bacteria</taxon>
        <taxon>Pseudomonadati</taxon>
        <taxon>Pseudomonadota</taxon>
        <taxon>Betaproteobacteria</taxon>
        <taxon>Nitrosomonadales</taxon>
        <taxon>Nitrosomonadaceae</taxon>
        <taxon>Nitrosomonas</taxon>
    </lineage>
</organism>
<evidence type="ECO:0000256" key="2">
    <source>
        <dbReference type="PROSITE-ProRule" id="PRU00626"/>
    </source>
</evidence>
<dbReference type="OrthoDB" id="9797519at2"/>
<dbReference type="STRING" id="52441.SAMN05216302_10197"/>
<evidence type="ECO:0000313" key="5">
    <source>
        <dbReference type="EMBL" id="SFK88228.1"/>
    </source>
</evidence>
<dbReference type="RefSeq" id="WP_090700486.1">
    <property type="nucleotide sequence ID" value="NZ_FOSP01000019.1"/>
</dbReference>
<evidence type="ECO:0000256" key="1">
    <source>
        <dbReference type="ARBA" id="ARBA00022884"/>
    </source>
</evidence>
<dbReference type="PANTHER" id="PTHR40065">
    <property type="entry name" value="RNA-BINDING PROTEIN YHBY"/>
    <property type="match status" value="1"/>
</dbReference>
<name>A0A1I4D3S4_9PROT</name>
<accession>A0A1I4D3S4</accession>
<keyword evidence="6" id="KW-1185">Reference proteome</keyword>
<dbReference type="InterPro" id="IPR035920">
    <property type="entry name" value="YhbY-like_sf"/>
</dbReference>
<feature type="domain" description="CRM" evidence="4">
    <location>
        <begin position="2"/>
        <end position="98"/>
    </location>
</feature>
<dbReference type="GO" id="GO:0003723">
    <property type="term" value="F:RNA binding"/>
    <property type="evidence" value="ECO:0007669"/>
    <property type="project" value="UniProtKB-UniRule"/>
</dbReference>
<keyword evidence="1 2" id="KW-0694">RNA-binding</keyword>
<dbReference type="Gene3D" id="3.30.110.60">
    <property type="entry name" value="YhbY-like"/>
    <property type="match status" value="1"/>
</dbReference>
<feature type="region of interest" description="Disordered" evidence="3">
    <location>
        <begin position="90"/>
        <end position="115"/>
    </location>
</feature>
<dbReference type="EMBL" id="FOSP01000019">
    <property type="protein sequence ID" value="SFK88228.1"/>
    <property type="molecule type" value="Genomic_DNA"/>
</dbReference>
<gene>
    <name evidence="5" type="ORF">SAMN05216302_10197</name>
</gene>
<evidence type="ECO:0000256" key="3">
    <source>
        <dbReference type="SAM" id="MobiDB-lite"/>
    </source>
</evidence>
<proteinExistence type="predicted"/>
<sequence>MLTLSVTQRRRFSAQGHALNPVVIIGKAGLTNNVLCELDRGLLSHELIKIKVQVDDRNARESMLEDICQRLNAASIQHIGKTFVIYRPRPEEINQKKSTKKQKREPRRTKRSYQN</sequence>
<reference evidence="6" key="1">
    <citation type="submission" date="2016-10" db="EMBL/GenBank/DDBJ databases">
        <authorList>
            <person name="Varghese N."/>
            <person name="Submissions S."/>
        </authorList>
    </citation>
    <scope>NUCLEOTIDE SEQUENCE [LARGE SCALE GENOMIC DNA]</scope>
    <source>
        <strain evidence="6">Nm69</strain>
    </source>
</reference>
<evidence type="ECO:0000313" key="6">
    <source>
        <dbReference type="Proteomes" id="UP000199533"/>
    </source>
</evidence>
<dbReference type="SMART" id="SM01103">
    <property type="entry name" value="CRS1_YhbY"/>
    <property type="match status" value="1"/>
</dbReference>
<evidence type="ECO:0000259" key="4">
    <source>
        <dbReference type="PROSITE" id="PS51295"/>
    </source>
</evidence>
<protein>
    <submittedName>
        <fullName evidence="5">Putative RNA-binding protein, YhbY family</fullName>
    </submittedName>
</protein>
<feature type="compositionally biased region" description="Basic residues" evidence="3">
    <location>
        <begin position="97"/>
        <end position="115"/>
    </location>
</feature>